<keyword evidence="6 13" id="KW-0479">Metal-binding</keyword>
<evidence type="ECO:0000256" key="13">
    <source>
        <dbReference type="RuleBase" id="RU367103"/>
    </source>
</evidence>
<evidence type="ECO:0000256" key="2">
    <source>
        <dbReference type="ARBA" id="ARBA00022603"/>
    </source>
</evidence>
<comment type="catalytic activity">
    <reaction evidence="12 13">
        <text>adenosine(4) in tRNA(His) + S-adenosyl-L-methionine = 2'-O-methyladenosine(4) in tRNA(His) + S-adenosyl-L-homocysteine + H(+)</text>
        <dbReference type="Rhea" id="RHEA:43196"/>
        <dbReference type="Rhea" id="RHEA-COMP:10401"/>
        <dbReference type="Rhea" id="RHEA-COMP:10402"/>
        <dbReference type="ChEBI" id="CHEBI:15378"/>
        <dbReference type="ChEBI" id="CHEBI:57856"/>
        <dbReference type="ChEBI" id="CHEBI:59789"/>
        <dbReference type="ChEBI" id="CHEBI:74411"/>
        <dbReference type="ChEBI" id="CHEBI:74477"/>
        <dbReference type="EC" id="2.1.1.225"/>
    </reaction>
</comment>
<evidence type="ECO:0000259" key="15">
    <source>
        <dbReference type="PROSITE" id="PS51800"/>
    </source>
</evidence>
<evidence type="ECO:0000256" key="4">
    <source>
        <dbReference type="ARBA" id="ARBA00022691"/>
    </source>
</evidence>
<keyword evidence="9" id="KW-1015">Disulfide bond</keyword>
<keyword evidence="3 13" id="KW-0808">Transferase</keyword>
<evidence type="ECO:0000256" key="7">
    <source>
        <dbReference type="ARBA" id="ARBA00022771"/>
    </source>
</evidence>
<comment type="caution">
    <text evidence="16">The sequence shown here is derived from an EMBL/GenBank/DDBJ whole genome shotgun (WGS) entry which is preliminary data.</text>
</comment>
<dbReference type="AlphaFoldDB" id="A0A553PAZ0"/>
<dbReference type="SUPFAM" id="SSF47862">
    <property type="entry name" value="Saposin"/>
    <property type="match status" value="1"/>
</dbReference>
<evidence type="ECO:0000256" key="11">
    <source>
        <dbReference type="ARBA" id="ARBA00048635"/>
    </source>
</evidence>
<evidence type="ECO:0000256" key="1">
    <source>
        <dbReference type="ARBA" id="ARBA00005265"/>
    </source>
</evidence>
<keyword evidence="17" id="KW-1185">Reference proteome</keyword>
<dbReference type="Pfam" id="PF03489">
    <property type="entry name" value="SapB_2"/>
    <property type="match status" value="1"/>
</dbReference>
<dbReference type="GO" id="GO:0106050">
    <property type="term" value="F:tRNA 2'-O-methyltransferase activity"/>
    <property type="evidence" value="ECO:0007669"/>
    <property type="project" value="UniProtKB-UniRule"/>
</dbReference>
<reference evidence="16 17" key="1">
    <citation type="journal article" date="2018" name="Nat. Ecol. Evol.">
        <title>Genomic signatures of mitonuclear coevolution across populations of Tigriopus californicus.</title>
        <authorList>
            <person name="Barreto F.S."/>
            <person name="Watson E.T."/>
            <person name="Lima T.G."/>
            <person name="Willett C.S."/>
            <person name="Edmands S."/>
            <person name="Li W."/>
            <person name="Burton R.S."/>
        </authorList>
    </citation>
    <scope>NUCLEOTIDE SEQUENCE [LARGE SCALE GENOMIC DNA]</scope>
    <source>
        <strain evidence="16 17">San Diego</strain>
    </source>
</reference>
<feature type="domain" description="Saposin B-type" evidence="14">
    <location>
        <begin position="423"/>
        <end position="502"/>
    </location>
</feature>
<dbReference type="InterPro" id="IPR008138">
    <property type="entry name" value="SapB_2"/>
</dbReference>
<dbReference type="GO" id="GO:0008270">
    <property type="term" value="F:zinc ion binding"/>
    <property type="evidence" value="ECO:0007669"/>
    <property type="project" value="UniProtKB-KW"/>
</dbReference>
<dbReference type="InterPro" id="IPR008139">
    <property type="entry name" value="SaposinB_dom"/>
</dbReference>
<keyword evidence="2 13" id="KW-0489">Methyltransferase</keyword>
<comment type="catalytic activity">
    <reaction evidence="10 13">
        <text>cytidine(4) in tRNA(Pro) + S-adenosyl-L-methionine = 2'-O-methylcytidine(4) in tRNA(Pro) + S-adenosyl-L-homocysteine + H(+)</text>
        <dbReference type="Rhea" id="RHEA:32767"/>
        <dbReference type="Rhea" id="RHEA-COMP:10397"/>
        <dbReference type="Rhea" id="RHEA-COMP:10398"/>
        <dbReference type="ChEBI" id="CHEBI:15378"/>
        <dbReference type="ChEBI" id="CHEBI:57856"/>
        <dbReference type="ChEBI" id="CHEBI:59789"/>
        <dbReference type="ChEBI" id="CHEBI:74495"/>
        <dbReference type="ChEBI" id="CHEBI:82748"/>
        <dbReference type="EC" id="2.1.1.225"/>
    </reaction>
</comment>
<name>A0A553PAZ0_TIGCA</name>
<organism evidence="16 17">
    <name type="scientific">Tigriopus californicus</name>
    <name type="common">Marine copepod</name>
    <dbReference type="NCBI Taxonomy" id="6832"/>
    <lineage>
        <taxon>Eukaryota</taxon>
        <taxon>Metazoa</taxon>
        <taxon>Ecdysozoa</taxon>
        <taxon>Arthropoda</taxon>
        <taxon>Crustacea</taxon>
        <taxon>Multicrustacea</taxon>
        <taxon>Hexanauplia</taxon>
        <taxon>Copepoda</taxon>
        <taxon>Harpacticoida</taxon>
        <taxon>Harpacticidae</taxon>
        <taxon>Tigriopus</taxon>
    </lineage>
</organism>
<dbReference type="EMBL" id="VCGU01000005">
    <property type="protein sequence ID" value="TRY74855.1"/>
    <property type="molecule type" value="Genomic_DNA"/>
</dbReference>
<evidence type="ECO:0000256" key="6">
    <source>
        <dbReference type="ARBA" id="ARBA00022723"/>
    </source>
</evidence>
<evidence type="ECO:0000313" key="17">
    <source>
        <dbReference type="Proteomes" id="UP000318571"/>
    </source>
</evidence>
<dbReference type="STRING" id="6832.A0A553PAZ0"/>
<comment type="catalytic activity">
    <reaction evidence="11 13">
        <text>cytidine(4) in tRNA(Gly)(GCC) + S-adenosyl-L-methionine = 2'-O-methylcytidine(4) in tRNA(Gly)(GCC) + S-adenosyl-L-homocysteine + H(+)</text>
        <dbReference type="Rhea" id="RHEA:43192"/>
        <dbReference type="Rhea" id="RHEA-COMP:10399"/>
        <dbReference type="Rhea" id="RHEA-COMP:10400"/>
        <dbReference type="ChEBI" id="CHEBI:15378"/>
        <dbReference type="ChEBI" id="CHEBI:57856"/>
        <dbReference type="ChEBI" id="CHEBI:59789"/>
        <dbReference type="ChEBI" id="CHEBI:74495"/>
        <dbReference type="ChEBI" id="CHEBI:82748"/>
        <dbReference type="EC" id="2.1.1.225"/>
    </reaction>
</comment>
<dbReference type="PANTHER" id="PTHR12998:SF0">
    <property type="entry name" value="TRNA:M(4)X MODIFICATION ENZYME TRM13 HOMOLOG"/>
    <property type="match status" value="1"/>
</dbReference>
<keyword evidence="4 13" id="KW-0949">S-adenosyl-L-methionine</keyword>
<dbReference type="SMART" id="SM00741">
    <property type="entry name" value="SapB"/>
    <property type="match status" value="1"/>
</dbReference>
<comment type="function">
    <text evidence="13">tRNA methylase which 2'-O-methylates cytidine(4) in tRNA(Pro) and tRNA(Gly)(GCC), and adenosine(4) in tRNA(His).</text>
</comment>
<dbReference type="Pfam" id="PF05206">
    <property type="entry name" value="TRM13"/>
    <property type="match status" value="1"/>
</dbReference>
<dbReference type="EC" id="2.1.1.225" evidence="13"/>
<sequence>MLVKPGNSYCGEHANQEPCLPNDDSSNWAALRVPCPLDGKHTVLKSKLATHLTKCAAQPTKRPDYCQEGINIPQPRTETTIDKPLTIGGIEDERLMAVIGKVERVYVQTVHGKITTKILCHEALTEELTQSFYGPSVLKHLKQNASLLGLLEKSNLLQDDSIFVEFGSGRGLLTYWLTQAVPNANKCDFILVDRASHRHKFDNKLREKKEFSIERIRTDIQDLCLPNVPAIQSSDKGVVGVSKHLCGAATDLTLRACQQLEQGRLKGLMIALCCHHRCVWNLFAGCSYLQDLGFLAEEFSLLCGLTSWAICGSGKPRNTKDKEVNVSEGVSDLPDVNPFDCRYDRLELPRERREFIGLKVKRIFDIARANYVTKTLGLKAELFFYCHPDISPENLEKMKSVIFLAFFCGIALSLASVQPKPKDETVCSMCRLVMALLTDAISNPENEQDVIDFVYSLCPIVMPNNTVECEYMISTYGDDLLHFIVDMELSAEDICTTLTACP</sequence>
<evidence type="ECO:0000256" key="10">
    <source>
        <dbReference type="ARBA" id="ARBA00048165"/>
    </source>
</evidence>
<protein>
    <recommendedName>
        <fullName evidence="13">tRNA:m(4)X modification enzyme TRM13</fullName>
        <ecNumber evidence="13">2.1.1.225</ecNumber>
    </recommendedName>
</protein>
<keyword evidence="8 13" id="KW-0862">Zinc</keyword>
<dbReference type="PANTHER" id="PTHR12998">
    <property type="entry name" value="TRNA:M(4)X MODIFICATION ENZYME TRM13 HOMOLOG"/>
    <property type="match status" value="1"/>
</dbReference>
<dbReference type="PROSITE" id="PS50015">
    <property type="entry name" value="SAP_B"/>
    <property type="match status" value="1"/>
</dbReference>
<accession>A0A553PAZ0</accession>
<dbReference type="GO" id="GO:0030488">
    <property type="term" value="P:tRNA methylation"/>
    <property type="evidence" value="ECO:0007669"/>
    <property type="project" value="InterPro"/>
</dbReference>
<dbReference type="InterPro" id="IPR007871">
    <property type="entry name" value="Methyltransferase_TRM13"/>
</dbReference>
<dbReference type="InterPro" id="IPR011001">
    <property type="entry name" value="Saposin-like"/>
</dbReference>
<keyword evidence="5 13" id="KW-0819">tRNA processing</keyword>
<evidence type="ECO:0000259" key="14">
    <source>
        <dbReference type="PROSITE" id="PS50015"/>
    </source>
</evidence>
<evidence type="ECO:0000313" key="16">
    <source>
        <dbReference type="EMBL" id="TRY74855.1"/>
    </source>
</evidence>
<dbReference type="InterPro" id="IPR039044">
    <property type="entry name" value="Trm13"/>
</dbReference>
<evidence type="ECO:0000256" key="8">
    <source>
        <dbReference type="ARBA" id="ARBA00022833"/>
    </source>
</evidence>
<comment type="similarity">
    <text evidence="1 13">Belongs to the methyltransferase TRM13 family.</text>
</comment>
<dbReference type="Gene3D" id="1.10.225.10">
    <property type="entry name" value="Saposin-like"/>
    <property type="match status" value="1"/>
</dbReference>
<dbReference type="Proteomes" id="UP000318571">
    <property type="component" value="Chromosome 2"/>
</dbReference>
<evidence type="ECO:0000256" key="3">
    <source>
        <dbReference type="ARBA" id="ARBA00022679"/>
    </source>
</evidence>
<dbReference type="PROSITE" id="PS51800">
    <property type="entry name" value="ZF_CHHC_U11_48K"/>
    <property type="match status" value="1"/>
</dbReference>
<keyword evidence="7 13" id="KW-0863">Zinc-finger</keyword>
<dbReference type="InterPro" id="IPR022776">
    <property type="entry name" value="TRM13/UPF0224_CHHC_Znf_dom"/>
</dbReference>
<dbReference type="OMA" id="HRCSWRS"/>
<dbReference type="Pfam" id="PF05253">
    <property type="entry name" value="zf-U11-48K"/>
    <property type="match status" value="1"/>
</dbReference>
<evidence type="ECO:0000256" key="12">
    <source>
        <dbReference type="ARBA" id="ARBA00049393"/>
    </source>
</evidence>
<feature type="domain" description="CHHC U11-48K-type" evidence="15">
    <location>
        <begin position="32"/>
        <end position="59"/>
    </location>
</feature>
<proteinExistence type="inferred from homology"/>
<evidence type="ECO:0000256" key="5">
    <source>
        <dbReference type="ARBA" id="ARBA00022694"/>
    </source>
</evidence>
<evidence type="ECO:0000256" key="9">
    <source>
        <dbReference type="ARBA" id="ARBA00023157"/>
    </source>
</evidence>
<gene>
    <name evidence="16" type="ORF">TCAL_06329</name>
</gene>